<dbReference type="AlphaFoldDB" id="R0IHZ1"/>
<organism evidence="1 2">
    <name type="scientific">Exserohilum turcicum (strain 28A)</name>
    <name type="common">Northern leaf blight fungus</name>
    <name type="synonym">Setosphaeria turcica</name>
    <dbReference type="NCBI Taxonomy" id="671987"/>
    <lineage>
        <taxon>Eukaryota</taxon>
        <taxon>Fungi</taxon>
        <taxon>Dikarya</taxon>
        <taxon>Ascomycota</taxon>
        <taxon>Pezizomycotina</taxon>
        <taxon>Dothideomycetes</taxon>
        <taxon>Pleosporomycetidae</taxon>
        <taxon>Pleosporales</taxon>
        <taxon>Pleosporineae</taxon>
        <taxon>Pleosporaceae</taxon>
        <taxon>Exserohilum</taxon>
    </lineage>
</organism>
<dbReference type="Proteomes" id="UP000016935">
    <property type="component" value="Unassembled WGS sequence"/>
</dbReference>
<protein>
    <submittedName>
        <fullName evidence="1">Uncharacterized protein</fullName>
    </submittedName>
</protein>
<gene>
    <name evidence="1" type="ORF">SETTUDRAFT_32044</name>
</gene>
<reference evidence="1 2" key="1">
    <citation type="journal article" date="2012" name="PLoS Pathog.">
        <title>Diverse lifestyles and strategies of plant pathogenesis encoded in the genomes of eighteen Dothideomycetes fungi.</title>
        <authorList>
            <person name="Ohm R.A."/>
            <person name="Feau N."/>
            <person name="Henrissat B."/>
            <person name="Schoch C.L."/>
            <person name="Horwitz B.A."/>
            <person name="Barry K.W."/>
            <person name="Condon B.J."/>
            <person name="Copeland A.C."/>
            <person name="Dhillon B."/>
            <person name="Glaser F."/>
            <person name="Hesse C.N."/>
            <person name="Kosti I."/>
            <person name="LaButti K."/>
            <person name="Lindquist E.A."/>
            <person name="Lucas S."/>
            <person name="Salamov A.A."/>
            <person name="Bradshaw R.E."/>
            <person name="Ciuffetti L."/>
            <person name="Hamelin R.C."/>
            <person name="Kema G.H.J."/>
            <person name="Lawrence C."/>
            <person name="Scott J.A."/>
            <person name="Spatafora J.W."/>
            <person name="Turgeon B.G."/>
            <person name="de Wit P.J.G.M."/>
            <person name="Zhong S."/>
            <person name="Goodwin S.B."/>
            <person name="Grigoriev I.V."/>
        </authorList>
    </citation>
    <scope>NUCLEOTIDE SEQUENCE [LARGE SCALE GENOMIC DNA]</scope>
    <source>
        <strain evidence="2">28A</strain>
    </source>
</reference>
<sequence length="176" mass="19013">MPFVECAVPPTPSPLKHARDGLPRAQLLLLPLPLPPPLLLHPLPIAVPFQHSFILKPHIPTFLVGTPATAARSTAVLVQLLPGTVNPPTTHWPPSVSSLASLQHTHRPVMHGAVNLANTVRAPPSGQHASSTLRSAIAPPSEAYHYRAPFLAITIIQAGNRSSPWHADVERRFTRH</sequence>
<dbReference type="RefSeq" id="XP_008026991.1">
    <property type="nucleotide sequence ID" value="XM_008028800.1"/>
</dbReference>
<evidence type="ECO:0000313" key="1">
    <source>
        <dbReference type="EMBL" id="EOA84805.1"/>
    </source>
</evidence>
<keyword evidence="2" id="KW-1185">Reference proteome</keyword>
<dbReference type="EMBL" id="KB908703">
    <property type="protein sequence ID" value="EOA84805.1"/>
    <property type="molecule type" value="Genomic_DNA"/>
</dbReference>
<dbReference type="GeneID" id="19403613"/>
<name>R0IHZ1_EXST2</name>
<accession>R0IHZ1</accession>
<reference evidence="1 2" key="2">
    <citation type="journal article" date="2013" name="PLoS Genet.">
        <title>Comparative genome structure, secondary metabolite, and effector coding capacity across Cochliobolus pathogens.</title>
        <authorList>
            <person name="Condon B.J."/>
            <person name="Leng Y."/>
            <person name="Wu D."/>
            <person name="Bushley K.E."/>
            <person name="Ohm R.A."/>
            <person name="Otillar R."/>
            <person name="Martin J."/>
            <person name="Schackwitz W."/>
            <person name="Grimwood J."/>
            <person name="MohdZainudin N."/>
            <person name="Xue C."/>
            <person name="Wang R."/>
            <person name="Manning V.A."/>
            <person name="Dhillon B."/>
            <person name="Tu Z.J."/>
            <person name="Steffenson B.J."/>
            <person name="Salamov A."/>
            <person name="Sun H."/>
            <person name="Lowry S."/>
            <person name="LaButti K."/>
            <person name="Han J."/>
            <person name="Copeland A."/>
            <person name="Lindquist E."/>
            <person name="Barry K."/>
            <person name="Schmutz J."/>
            <person name="Baker S.E."/>
            <person name="Ciuffetti L.M."/>
            <person name="Grigoriev I.V."/>
            <person name="Zhong S."/>
            <person name="Turgeon B.G."/>
        </authorList>
    </citation>
    <scope>NUCLEOTIDE SEQUENCE [LARGE SCALE GENOMIC DNA]</scope>
    <source>
        <strain evidence="2">28A</strain>
    </source>
</reference>
<dbReference type="HOGENOM" id="CLU_1526097_0_0_1"/>
<evidence type="ECO:0000313" key="2">
    <source>
        <dbReference type="Proteomes" id="UP000016935"/>
    </source>
</evidence>
<proteinExistence type="predicted"/>